<dbReference type="SMART" id="SM01271">
    <property type="entry name" value="LSM14"/>
    <property type="match status" value="1"/>
</dbReference>
<dbReference type="GO" id="GO:0034063">
    <property type="term" value="P:stress granule assembly"/>
    <property type="evidence" value="ECO:0007669"/>
    <property type="project" value="TreeGrafter"/>
</dbReference>
<dbReference type="InterPro" id="IPR025762">
    <property type="entry name" value="DFDF"/>
</dbReference>
<evidence type="ECO:0000259" key="4">
    <source>
        <dbReference type="PROSITE" id="PS51512"/>
    </source>
</evidence>
<feature type="compositionally biased region" description="Basic and acidic residues" evidence="3">
    <location>
        <begin position="627"/>
        <end position="638"/>
    </location>
</feature>
<feature type="short sequence motif" description="FFD box" evidence="1">
    <location>
        <begin position="648"/>
        <end position="663"/>
    </location>
</feature>
<dbReference type="Pfam" id="PF09532">
    <property type="entry name" value="FDF"/>
    <property type="match status" value="1"/>
</dbReference>
<evidence type="ECO:0000259" key="5">
    <source>
        <dbReference type="PROSITE" id="PS51513"/>
    </source>
</evidence>
<feature type="compositionally biased region" description="Polar residues" evidence="3">
    <location>
        <begin position="301"/>
        <end position="311"/>
    </location>
</feature>
<dbReference type="GO" id="GO:0033962">
    <property type="term" value="P:P-body assembly"/>
    <property type="evidence" value="ECO:0007669"/>
    <property type="project" value="TreeGrafter"/>
</dbReference>
<dbReference type="Pfam" id="PF12701">
    <property type="entry name" value="LSM14"/>
    <property type="match status" value="1"/>
</dbReference>
<dbReference type="PROSITE" id="PS51536">
    <property type="entry name" value="TFG"/>
    <property type="match status" value="1"/>
</dbReference>
<dbReference type="AlphaFoldDB" id="A0A6P5XTV4"/>
<dbReference type="InterPro" id="IPR025609">
    <property type="entry name" value="Lsm14-like_N"/>
</dbReference>
<dbReference type="InterPro" id="IPR019050">
    <property type="entry name" value="FDF_dom"/>
</dbReference>
<sequence>MATTETSHSQSADSYIGSFISLISKSDIRYEGVIFHINPLQSSIGLKNVRSFGAEGRNKVGPQVVPSDKVYDYIYFRGNDIKDLQVLSSLSVQSKSAIPDDPAIIQSHYHHPAATSIMPHSASSSMTSFTSNSQLGLPSSAFQDSVPQYQPVGHVLSLDSSTSTTVKSNEHNMPTYWQGLNGPLGGYSFLQQQSLLRPPPGLLTSPGLRQMQRSIMDVSIPSAVPNFSEIPHPLFPPSSSSSLNSRLLPSSSASSLNSTLLLSSSASSLNSTLLPSSSASSLISTLLPSSSASSQNTTTLPPSSYSSQRSTMLPPSSGSSLNSTLTSISSSALPSNLPLGYAASSVSKEASVSNAPGLKLSSCLPLASALTSAVDTIKIALQFGEKSKSTLGSTSPYTNMSTHTPSIVGTSVSNHPEVPTPSLVTPGQLLRSAPTSPDTILFSLLPLQTAQKDIEVVQTSTLEPLSADANEAQAPSGEMNGASLDSQHHDKGRERGRRNRPYGSALHTPRSISGPVEERENKSHPANKVHARRRRNGLYGTASHSHRSNISPSWRLEKVMNGTAPHPYYGSWGRAHGRTNMISHFVTKFTEDFDFEAMNKKFNKDEVWGQLGKSIEGISEDNGDADDSQKDDRQHDDGYGLLKVDIKPVYVKDEFFDSLSCNTFDREPKQGRSKFSEQKKLDVETFGGFRINHGGHGDRGIGRGGWSRGSRYGRGYGHGGRGLGRGVWSRVD</sequence>
<dbReference type="PROSITE" id="PS52002">
    <property type="entry name" value="SM"/>
    <property type="match status" value="1"/>
</dbReference>
<dbReference type="CDD" id="cd01736">
    <property type="entry name" value="LSm14_N"/>
    <property type="match status" value="1"/>
</dbReference>
<dbReference type="PANTHER" id="PTHR13586:SF0">
    <property type="entry name" value="TRAILER HITCH, ISOFORM H"/>
    <property type="match status" value="1"/>
</dbReference>
<dbReference type="RefSeq" id="XP_022731296.1">
    <property type="nucleotide sequence ID" value="XM_022875561.1"/>
</dbReference>
<evidence type="ECO:0000259" key="7">
    <source>
        <dbReference type="PROSITE" id="PS52002"/>
    </source>
</evidence>
<dbReference type="Gene3D" id="2.30.30.100">
    <property type="match status" value="1"/>
</dbReference>
<feature type="short sequence motif" description="TFG box" evidence="2">
    <location>
        <begin position="670"/>
        <end position="690"/>
    </location>
</feature>
<dbReference type="GeneID" id="111285901"/>
<organism evidence="8 9">
    <name type="scientific">Durio zibethinus</name>
    <name type="common">Durian</name>
    <dbReference type="NCBI Taxonomy" id="66656"/>
    <lineage>
        <taxon>Eukaryota</taxon>
        <taxon>Viridiplantae</taxon>
        <taxon>Streptophyta</taxon>
        <taxon>Embryophyta</taxon>
        <taxon>Tracheophyta</taxon>
        <taxon>Spermatophyta</taxon>
        <taxon>Magnoliopsida</taxon>
        <taxon>eudicotyledons</taxon>
        <taxon>Gunneridae</taxon>
        <taxon>Pentapetalae</taxon>
        <taxon>rosids</taxon>
        <taxon>malvids</taxon>
        <taxon>Malvales</taxon>
        <taxon>Malvaceae</taxon>
        <taxon>Helicteroideae</taxon>
        <taxon>Durio</taxon>
    </lineage>
</organism>
<feature type="domain" description="Sm" evidence="7">
    <location>
        <begin position="7"/>
        <end position="90"/>
    </location>
</feature>
<evidence type="ECO:0000256" key="2">
    <source>
        <dbReference type="PROSITE-ProRule" id="PRU00869"/>
    </source>
</evidence>
<accession>A0A6P5XTV4</accession>
<proteinExistence type="predicted"/>
<dbReference type="SUPFAM" id="SSF50182">
    <property type="entry name" value="Sm-like ribonucleoproteins"/>
    <property type="match status" value="1"/>
</dbReference>
<dbReference type="InterPro" id="IPR010920">
    <property type="entry name" value="LSM_dom_sf"/>
</dbReference>
<evidence type="ECO:0000256" key="3">
    <source>
        <dbReference type="SAM" id="MobiDB-lite"/>
    </source>
</evidence>
<feature type="compositionally biased region" description="Polar residues" evidence="3">
    <location>
        <begin position="389"/>
        <end position="414"/>
    </location>
</feature>
<dbReference type="PROSITE" id="PS51512">
    <property type="entry name" value="DFDF"/>
    <property type="match status" value="1"/>
</dbReference>
<dbReference type="PANTHER" id="PTHR13586">
    <property type="entry name" value="SCD6 PROTEIN-RELATED"/>
    <property type="match status" value="1"/>
</dbReference>
<evidence type="ECO:0000256" key="1">
    <source>
        <dbReference type="PROSITE-ProRule" id="PRU00846"/>
    </source>
</evidence>
<dbReference type="InterPro" id="IPR025761">
    <property type="entry name" value="FFD_box"/>
</dbReference>
<feature type="region of interest" description="Disordered" evidence="3">
    <location>
        <begin position="470"/>
        <end position="528"/>
    </location>
</feature>
<dbReference type="GO" id="GO:0003729">
    <property type="term" value="F:mRNA binding"/>
    <property type="evidence" value="ECO:0007669"/>
    <property type="project" value="TreeGrafter"/>
</dbReference>
<dbReference type="PROSITE" id="PS51513">
    <property type="entry name" value="FFD"/>
    <property type="match status" value="1"/>
</dbReference>
<dbReference type="OrthoDB" id="21539at2759"/>
<feature type="compositionally biased region" description="Low complexity" evidence="3">
    <location>
        <begin position="289"/>
        <end position="300"/>
    </location>
</feature>
<dbReference type="SMART" id="SM01199">
    <property type="entry name" value="FDF"/>
    <property type="match status" value="1"/>
</dbReference>
<feature type="compositionally biased region" description="Low complexity" evidence="3">
    <location>
        <begin position="313"/>
        <end position="325"/>
    </location>
</feature>
<evidence type="ECO:0000259" key="6">
    <source>
        <dbReference type="PROSITE" id="PS51536"/>
    </source>
</evidence>
<protein>
    <submittedName>
        <fullName evidence="9">Protein decapping 5-like isoform X1</fullName>
    </submittedName>
</protein>
<feature type="domain" description="FFD box profile" evidence="5">
    <location>
        <begin position="648"/>
        <end position="663"/>
    </location>
</feature>
<feature type="domain" description="TFG box profile" evidence="6">
    <location>
        <begin position="670"/>
        <end position="690"/>
    </location>
</feature>
<dbReference type="GO" id="GO:0000932">
    <property type="term" value="C:P-body"/>
    <property type="evidence" value="ECO:0007669"/>
    <property type="project" value="TreeGrafter"/>
</dbReference>
<feature type="region of interest" description="Disordered" evidence="3">
    <location>
        <begin position="616"/>
        <end position="638"/>
    </location>
</feature>
<feature type="region of interest" description="Disordered" evidence="3">
    <location>
        <begin position="289"/>
        <end position="325"/>
    </location>
</feature>
<reference evidence="9" key="1">
    <citation type="submission" date="2025-08" db="UniProtKB">
        <authorList>
            <consortium name="RefSeq"/>
        </authorList>
    </citation>
    <scope>IDENTIFICATION</scope>
    <source>
        <tissue evidence="9">Fruit stalk</tissue>
    </source>
</reference>
<evidence type="ECO:0000313" key="9">
    <source>
        <dbReference type="RefSeq" id="XP_022731296.1"/>
    </source>
</evidence>
<dbReference type="Proteomes" id="UP000515121">
    <property type="component" value="Unplaced"/>
</dbReference>
<gene>
    <name evidence="9" type="primary">LOC111285901</name>
</gene>
<dbReference type="InterPro" id="IPR025768">
    <property type="entry name" value="TFG_box"/>
</dbReference>
<dbReference type="InterPro" id="IPR047575">
    <property type="entry name" value="Sm"/>
</dbReference>
<name>A0A6P5XTV4_DURZI</name>
<feature type="domain" description="DFDF" evidence="4">
    <location>
        <begin position="581"/>
        <end position="617"/>
    </location>
</feature>
<feature type="region of interest" description="Disordered" evidence="3">
    <location>
        <begin position="388"/>
        <end position="420"/>
    </location>
</feature>
<dbReference type="KEGG" id="dzi:111285901"/>
<evidence type="ECO:0000313" key="8">
    <source>
        <dbReference type="Proteomes" id="UP000515121"/>
    </source>
</evidence>
<keyword evidence="8" id="KW-1185">Reference proteome</keyword>